<dbReference type="AlphaFoldDB" id="A0A8S0VEH4"/>
<accession>A0A8S0VEH4</accession>
<dbReference type="Gramene" id="OE9A088125T1">
    <property type="protein sequence ID" value="OE9A088125C1"/>
    <property type="gene ID" value="OE9A088125"/>
</dbReference>
<reference evidence="1 2" key="1">
    <citation type="submission" date="2019-12" db="EMBL/GenBank/DDBJ databases">
        <authorList>
            <person name="Alioto T."/>
            <person name="Alioto T."/>
            <person name="Gomez Garrido J."/>
        </authorList>
    </citation>
    <scope>NUCLEOTIDE SEQUENCE [LARGE SCALE GENOMIC DNA]</scope>
</reference>
<evidence type="ECO:0000313" key="2">
    <source>
        <dbReference type="Proteomes" id="UP000594638"/>
    </source>
</evidence>
<protein>
    <submittedName>
        <fullName evidence="1">Uncharacterized protein</fullName>
    </submittedName>
</protein>
<comment type="caution">
    <text evidence="1">The sequence shown here is derived from an EMBL/GenBank/DDBJ whole genome shotgun (WGS) entry which is preliminary data.</text>
</comment>
<keyword evidence="2" id="KW-1185">Reference proteome</keyword>
<feature type="non-terminal residue" evidence="1">
    <location>
        <position position="1"/>
    </location>
</feature>
<sequence>PLHPTIIVANAVAATNITTMTSNPRPPPPPSSQIYLHDPKYIKIKFIFFDHPHQIHNHHQYHQHNQHLKSTTTQNIPKSNLSTSTPNAEVKTWQAMAKEQEVKTKVLQVGYEGIEVKSLSPLRGIARGIGFK</sequence>
<gene>
    <name evidence="1" type="ORF">OLEA9_A088125</name>
</gene>
<dbReference type="EMBL" id="CACTIH010009371">
    <property type="protein sequence ID" value="CAA3030403.1"/>
    <property type="molecule type" value="Genomic_DNA"/>
</dbReference>
<proteinExistence type="predicted"/>
<name>A0A8S0VEH4_OLEEU</name>
<dbReference type="Proteomes" id="UP000594638">
    <property type="component" value="Unassembled WGS sequence"/>
</dbReference>
<evidence type="ECO:0000313" key="1">
    <source>
        <dbReference type="EMBL" id="CAA3030403.1"/>
    </source>
</evidence>
<organism evidence="1 2">
    <name type="scientific">Olea europaea subsp. europaea</name>
    <dbReference type="NCBI Taxonomy" id="158383"/>
    <lineage>
        <taxon>Eukaryota</taxon>
        <taxon>Viridiplantae</taxon>
        <taxon>Streptophyta</taxon>
        <taxon>Embryophyta</taxon>
        <taxon>Tracheophyta</taxon>
        <taxon>Spermatophyta</taxon>
        <taxon>Magnoliopsida</taxon>
        <taxon>eudicotyledons</taxon>
        <taxon>Gunneridae</taxon>
        <taxon>Pentapetalae</taxon>
        <taxon>asterids</taxon>
        <taxon>lamiids</taxon>
        <taxon>Lamiales</taxon>
        <taxon>Oleaceae</taxon>
        <taxon>Oleeae</taxon>
        <taxon>Olea</taxon>
    </lineage>
</organism>